<dbReference type="EMBL" id="RHLC01000009">
    <property type="protein sequence ID" value="TPP43839.1"/>
    <property type="molecule type" value="Genomic_DNA"/>
</dbReference>
<dbReference type="Gene3D" id="3.80.10.10">
    <property type="entry name" value="Ribonuclease Inhibitor"/>
    <property type="match status" value="1"/>
</dbReference>
<feature type="compositionally biased region" description="Low complexity" evidence="1">
    <location>
        <begin position="659"/>
        <end position="675"/>
    </location>
</feature>
<dbReference type="Gene3D" id="3.40.30.10">
    <property type="entry name" value="Glutaredoxin"/>
    <property type="match status" value="1"/>
</dbReference>
<feature type="region of interest" description="Disordered" evidence="1">
    <location>
        <begin position="262"/>
        <end position="312"/>
    </location>
</feature>
<feature type="region of interest" description="Disordered" evidence="1">
    <location>
        <begin position="68"/>
        <end position="119"/>
    </location>
</feature>
<feature type="region of interest" description="Disordered" evidence="1">
    <location>
        <begin position="659"/>
        <end position="681"/>
    </location>
</feature>
<dbReference type="VEuPathDB" id="TriTrypDB:LDHU3_32.4250"/>
<proteinExistence type="predicted"/>
<dbReference type="VEuPathDB" id="TriTrypDB:LdBPK_323380.1"/>
<evidence type="ECO:0000313" key="2">
    <source>
        <dbReference type="EMBL" id="TPP43839.1"/>
    </source>
</evidence>
<dbReference type="VEuPathDB" id="TriTrypDB:LdBPK_323360.1"/>
<name>A0A504X9K0_LEIDO</name>
<evidence type="ECO:0000313" key="3">
    <source>
        <dbReference type="Proteomes" id="UP000318447"/>
    </source>
</evidence>
<dbReference type="PANTHER" id="PTHR46984:SF1">
    <property type="entry name" value="LEUCINE-RICH REPEAT-CONTAINING PROTEIN 71"/>
    <property type="match status" value="1"/>
</dbReference>
<dbReference type="SUPFAM" id="SSF52047">
    <property type="entry name" value="RNI-like"/>
    <property type="match status" value="1"/>
</dbReference>
<organism evidence="2 3">
    <name type="scientific">Leishmania donovani</name>
    <dbReference type="NCBI Taxonomy" id="5661"/>
    <lineage>
        <taxon>Eukaryota</taxon>
        <taxon>Discoba</taxon>
        <taxon>Euglenozoa</taxon>
        <taxon>Kinetoplastea</taxon>
        <taxon>Metakinetoplastina</taxon>
        <taxon>Trypanosomatida</taxon>
        <taxon>Trypanosomatidae</taxon>
        <taxon>Leishmaniinae</taxon>
        <taxon>Leishmania</taxon>
    </lineage>
</organism>
<accession>A0A504X9K0</accession>
<evidence type="ECO:0000256" key="1">
    <source>
        <dbReference type="SAM" id="MobiDB-lite"/>
    </source>
</evidence>
<dbReference type="InterPro" id="IPR001611">
    <property type="entry name" value="Leu-rich_rpt"/>
</dbReference>
<dbReference type="InterPro" id="IPR036249">
    <property type="entry name" value="Thioredoxin-like_sf"/>
</dbReference>
<reference evidence="3" key="1">
    <citation type="submission" date="2019-02" db="EMBL/GenBank/DDBJ databases">
        <title>FDA dAtabase for Regulatory Grade micrObial Sequences (FDA-ARGOS): Supporting development and validation of Infectious Disease Dx tests.</title>
        <authorList>
            <person name="Duncan R."/>
            <person name="Fisher C."/>
            <person name="Tallon L."/>
            <person name="Sadzewicz L."/>
            <person name="Sengamalay N."/>
            <person name="Ott S."/>
            <person name="Godinez A."/>
            <person name="Nagaraj S."/>
            <person name="Vavikolanu K."/>
            <person name="Nadendla S."/>
            <person name="Aluvathingal J."/>
            <person name="Sichtig H."/>
        </authorList>
    </citation>
    <scope>NUCLEOTIDE SEQUENCE [LARGE SCALE GENOMIC DNA]</scope>
    <source>
        <strain evidence="3">FDAARGOS_361</strain>
    </source>
</reference>
<dbReference type="SUPFAM" id="SSF52833">
    <property type="entry name" value="Thioredoxin-like"/>
    <property type="match status" value="1"/>
</dbReference>
<dbReference type="InterPro" id="IPR032675">
    <property type="entry name" value="LRR_dom_sf"/>
</dbReference>
<feature type="compositionally biased region" description="Low complexity" evidence="1">
    <location>
        <begin position="267"/>
        <end position="284"/>
    </location>
</feature>
<dbReference type="Pfam" id="PF13516">
    <property type="entry name" value="LRR_6"/>
    <property type="match status" value="2"/>
</dbReference>
<dbReference type="PANTHER" id="PTHR46984">
    <property type="entry name" value="LEUCINE-RICH REPEAT-CONTAINING PROTEIN 71"/>
    <property type="match status" value="1"/>
</dbReference>
<dbReference type="VEuPathDB" id="TriTrypDB:LdCL_320039700"/>
<gene>
    <name evidence="2" type="ORF">CGC21_21190</name>
</gene>
<feature type="region of interest" description="Disordered" evidence="1">
    <location>
        <begin position="1106"/>
        <end position="1135"/>
    </location>
</feature>
<dbReference type="VEuPathDB" id="TriTrypDB:LdCL_320039500"/>
<sequence length="1517" mass="166104">MIFEPCGDLLKDYSAFCESLSVTEREDVYSAILTRVVEVPPLPADELEASEGVGGGAGDALDRRLISATANAKGSRPSTKTASKEKEKASAGGKHKSLLKSSQEASTKPAEEETPPHLPLTPTITYVSLHYPVFCLNQRDMTPLSRAIPHCPSLLSVELIGCGLSAQSYMQLVEAVYRSPRVLSVAVDFNQDISGNSYTSHSLEKGSHASVLTNTREQAGFVIDPTLRNAASRSLGDALEMSVGGFCGLSFASGNSQERPFSLNTVPATSPSGTSAADAASSGDRNTSRVAGGDPKPAVMRNSRLSQSAAADASATVLTEAQRVGEAGDEDHSGGSLELYFYPTQFCGLDQLPTQLELQLQEETEKKGKVDSKRLQQVQAQRDTLRIFNRQNRMAVPKSWDGILFTGIRFLSLRGNGIDDAAVTRIVDVLKHNPRSQLESLNLWGNNITDLGATALAQLLRHNRDIRVLDVGNNRLSDTGLLELIDTLRMHQVSSLEEVLALRRAYLTRRGATDEERKAAGQPLLATDIPSYEDLYAYCSSSAKRASSKSKSMRSELVPGGCGGGPMASAAATLSSSAARAAMRPTVAFDRDCVRMCHLAENDPSIRVPGNTVLEVLNLEENRYVTIIGVREAARRLALHEPATTAEMLSMVEVREVHSTPSLSPSAPHSAASSSMEGASKRLTSAIHRSTAAASQPMPTPLTVIHPPELHCAGLRLRVCAVRCHRESDRRTWREMDEVQQHLNASLAQWSRSLWLNPKDPNCFGVRNWWRNNLPELQLLNPFCTFTIQELSFGEPHMYVNYTPTDQRMIRLAGATEEECEEIMEACITYGMNHAIIERPRTDDGGDLVNQPAITSFGYTESFTAKLEVAPPADIGQKTTEGVDDPGQKPRLYPRNLTALRADHQRTFDPIFKQKALNLLQTLPLKAAADDPHFTYTLGALRVCGYFSATQSPATFNLLNHATRHTFLLDAFSFYQLFLALEEMRHPQTAEILSIVLPRVMEVATDFTEGEARLLLDLYFKHNLLTKELSERLAGVITGSVNDLSGKDLISAVSAVPNMAFEQISRRFLEAATPRLCRALREATEQVQLYKATYLEHAGRGAAASDAARPMLRRDADGQPPQNPDMETPTERTLRRRKEEEWRQLLIDQIYEGLSLHRELQKSITWLCWAPRPLLNELVRCALIFSEPLLADAAEQLPAALKDKATGASASSVAISANGELAAIVAERENYARDLPQVRRRSLCHCLKMLHFTSYRHLPALRLLSARIAATKDVLGIVSPLVLARELSQAVEAIAFFCATDCAPAVTAIIDDILEHIEPVTNSPALLNRFHAFSTEELKLVERVVLRVLLSCARFLSTRISEKAEKNALQRAPAQEEAIRAILAQATALAISPITRAYLALGLRLMHSSKAHGERGAKQVQCFIGTMHLLYVTTVILAVSSQAGAAPTAPDPAAHEVLRAILRQLVPWAQTMATMQAGEMPEEAAAEMAKALALLKEHPEIMDTPAGATTQRENKEE</sequence>
<dbReference type="VEuPathDB" id="TriTrypDB:LDHU3_32.4230"/>
<dbReference type="SMART" id="SM00368">
    <property type="entry name" value="LRR_RI"/>
    <property type="match status" value="4"/>
</dbReference>
<dbReference type="CDD" id="cd23677">
    <property type="entry name" value="RESC3_ARM-like"/>
    <property type="match status" value="1"/>
</dbReference>
<protein>
    <submittedName>
        <fullName evidence="2">Leucine Rich repeats (2 copies) family protein</fullName>
    </submittedName>
</protein>
<dbReference type="InterPro" id="IPR053040">
    <property type="entry name" value="LRR-containing_protein_71"/>
</dbReference>
<dbReference type="Proteomes" id="UP000318447">
    <property type="component" value="Unassembled WGS sequence"/>
</dbReference>
<comment type="caution">
    <text evidence="2">The sequence shown here is derived from an EMBL/GenBank/DDBJ whole genome shotgun (WGS) entry which is preliminary data.</text>
</comment>